<organism evidence="1 2">
    <name type="scientific">Phytophthora megakarya</name>
    <dbReference type="NCBI Taxonomy" id="4795"/>
    <lineage>
        <taxon>Eukaryota</taxon>
        <taxon>Sar</taxon>
        <taxon>Stramenopiles</taxon>
        <taxon>Oomycota</taxon>
        <taxon>Peronosporomycetes</taxon>
        <taxon>Peronosporales</taxon>
        <taxon>Peronosporaceae</taxon>
        <taxon>Phytophthora</taxon>
    </lineage>
</organism>
<comment type="caution">
    <text evidence="1">The sequence shown here is derived from an EMBL/GenBank/DDBJ whole genome shotgun (WGS) entry which is preliminary data.</text>
</comment>
<dbReference type="Proteomes" id="UP000198211">
    <property type="component" value="Unassembled WGS sequence"/>
</dbReference>
<reference evidence="2" key="1">
    <citation type="submission" date="2017-03" db="EMBL/GenBank/DDBJ databases">
        <title>Phytopthora megakarya and P. palmivora, two closely related causual agents of cacao black pod achieved similar genome size and gene model numbers by different mechanisms.</title>
        <authorList>
            <person name="Ali S."/>
            <person name="Shao J."/>
            <person name="Larry D.J."/>
            <person name="Kronmiller B."/>
            <person name="Shen D."/>
            <person name="Strem M.D."/>
            <person name="Melnick R.L."/>
            <person name="Guiltinan M.J."/>
            <person name="Tyler B.M."/>
            <person name="Meinhardt L.W."/>
            <person name="Bailey B.A."/>
        </authorList>
    </citation>
    <scope>NUCLEOTIDE SEQUENCE [LARGE SCALE GENOMIC DNA]</scope>
    <source>
        <strain evidence="2">zdho120</strain>
    </source>
</reference>
<evidence type="ECO:0000313" key="1">
    <source>
        <dbReference type="EMBL" id="OWY99953.1"/>
    </source>
</evidence>
<gene>
    <name evidence="1" type="ORF">PHMEG_00028961</name>
</gene>
<protein>
    <submittedName>
        <fullName evidence="1">Uncharacterized protein</fullName>
    </submittedName>
</protein>
<evidence type="ECO:0000313" key="2">
    <source>
        <dbReference type="Proteomes" id="UP000198211"/>
    </source>
</evidence>
<dbReference type="AlphaFoldDB" id="A0A225V4E1"/>
<dbReference type="EMBL" id="NBNE01008023">
    <property type="protein sequence ID" value="OWY99953.1"/>
    <property type="molecule type" value="Genomic_DNA"/>
</dbReference>
<name>A0A225V4E1_9STRA</name>
<accession>A0A225V4E1</accession>
<proteinExistence type="predicted"/>
<keyword evidence="2" id="KW-1185">Reference proteome</keyword>
<sequence>MLHNIKHELRLFKDASASTADIYRYLADNDGTATMSQPTRNLMRQLLGSTTLERTKPLLDTFAEEDSNDVIFVQEQMAIIYVIGFQKKCSKTAL</sequence>